<keyword evidence="3" id="KW-1185">Reference proteome</keyword>
<dbReference type="AlphaFoldDB" id="A0AAD9WCF8"/>
<sequence>MALFPSATRKRNCYLAVAAALVIAIIIAVVIPLAIILPDQGETGQKSSILLPLYIYPATSTTWSPLFDVLEARPELNFIVVINPSSGPGLTQYPDEQYSASVAKLNTYSNVRTVGYVRTGYTSRNLSTVAGEVSTYAGWVSNSSGLAMHGIFFDEVPHTFSADAVQYMHVANQAVKDATGLQGDKTIIHNPGTVPDARFDDIHTDITVVFEESYAVYGAKLDSLTALSGPRSRYSYLVHSVPATRATDLKRFVRQISERAAYLFVTANTEAFYEAFGPGWAAFTDVVPT</sequence>
<evidence type="ECO:0008006" key="4">
    <source>
        <dbReference type="Google" id="ProtNLM"/>
    </source>
</evidence>
<evidence type="ECO:0000313" key="2">
    <source>
        <dbReference type="EMBL" id="KAK2626235.1"/>
    </source>
</evidence>
<reference evidence="2" key="1">
    <citation type="submission" date="2023-06" db="EMBL/GenBank/DDBJ databases">
        <title>Draft genome of Marssonina rosae.</title>
        <authorList>
            <person name="Cheng Q."/>
        </authorList>
    </citation>
    <scope>NUCLEOTIDE SEQUENCE</scope>
    <source>
        <strain evidence="2">R4</strain>
    </source>
</reference>
<evidence type="ECO:0000313" key="3">
    <source>
        <dbReference type="Proteomes" id="UP001285354"/>
    </source>
</evidence>
<name>A0AAD9WCF8_9HELO</name>
<keyword evidence="1" id="KW-1133">Transmembrane helix</keyword>
<dbReference type="Proteomes" id="UP001285354">
    <property type="component" value="Unassembled WGS sequence"/>
</dbReference>
<organism evidence="2 3">
    <name type="scientific">Diplocarpon rosae</name>
    <dbReference type="NCBI Taxonomy" id="946125"/>
    <lineage>
        <taxon>Eukaryota</taxon>
        <taxon>Fungi</taxon>
        <taxon>Dikarya</taxon>
        <taxon>Ascomycota</taxon>
        <taxon>Pezizomycotina</taxon>
        <taxon>Leotiomycetes</taxon>
        <taxon>Helotiales</taxon>
        <taxon>Drepanopezizaceae</taxon>
        <taxon>Diplocarpon</taxon>
    </lineage>
</organism>
<proteinExistence type="predicted"/>
<dbReference type="InterPro" id="IPR021986">
    <property type="entry name" value="Spherulin4"/>
</dbReference>
<feature type="transmembrane region" description="Helical" evidence="1">
    <location>
        <begin position="12"/>
        <end position="37"/>
    </location>
</feature>
<keyword evidence="1" id="KW-0812">Transmembrane</keyword>
<dbReference type="PANTHER" id="PTHR35040">
    <property type="match status" value="1"/>
</dbReference>
<gene>
    <name evidence="2" type="ORF">QTJ16_004497</name>
</gene>
<dbReference type="Pfam" id="PF12138">
    <property type="entry name" value="Spherulin4"/>
    <property type="match status" value="1"/>
</dbReference>
<dbReference type="EMBL" id="JAUBYV010000006">
    <property type="protein sequence ID" value="KAK2626235.1"/>
    <property type="molecule type" value="Genomic_DNA"/>
</dbReference>
<accession>A0AAD9WCF8</accession>
<evidence type="ECO:0000256" key="1">
    <source>
        <dbReference type="SAM" id="Phobius"/>
    </source>
</evidence>
<dbReference type="PANTHER" id="PTHR35040:SF9">
    <property type="entry name" value="4-LIKE CELL SURFACE PROTEIN, PUTATIVE (AFU_ORTHOLOGUE AFUA_4G14080)-RELATED"/>
    <property type="match status" value="1"/>
</dbReference>
<keyword evidence="1" id="KW-0472">Membrane</keyword>
<protein>
    <recommendedName>
        <fullName evidence="4">Spherulin 4-like cell surface protein</fullName>
    </recommendedName>
</protein>
<comment type="caution">
    <text evidence="2">The sequence shown here is derived from an EMBL/GenBank/DDBJ whole genome shotgun (WGS) entry which is preliminary data.</text>
</comment>